<sequence>MIAAQVGRCFDKHQPDSFRRASAQALTKQAKDIQRAGSRNG</sequence>
<evidence type="ECO:0000313" key="2">
    <source>
        <dbReference type="EMBL" id="AUW40588.1"/>
    </source>
</evidence>
<evidence type="ECO:0000313" key="3">
    <source>
        <dbReference type="Proteomes" id="UP000238523"/>
    </source>
</evidence>
<dbReference type="AlphaFoldDB" id="A0A2K9YX80"/>
<protein>
    <submittedName>
        <fullName evidence="2">Uncharacterized protein</fullName>
    </submittedName>
</protein>
<accession>A0A2K9YX80</accession>
<organism evidence="2 3">
    <name type="scientific">Rhizobium leguminosarum</name>
    <dbReference type="NCBI Taxonomy" id="384"/>
    <lineage>
        <taxon>Bacteria</taxon>
        <taxon>Pseudomonadati</taxon>
        <taxon>Pseudomonadota</taxon>
        <taxon>Alphaproteobacteria</taxon>
        <taxon>Hyphomicrobiales</taxon>
        <taxon>Rhizobiaceae</taxon>
        <taxon>Rhizobium/Agrobacterium group</taxon>
        <taxon>Rhizobium</taxon>
    </lineage>
</organism>
<name>A0A2K9YX80_RHILE</name>
<reference evidence="2 3" key="1">
    <citation type="submission" date="2017-11" db="EMBL/GenBank/DDBJ databases">
        <title>Complete genome of Rhizobium leguminosarum Norway, an ineffective micro-symbiont.</title>
        <authorList>
            <person name="Hoffrichter A."/>
            <person name="Liang J."/>
            <person name="Brachmann A."/>
            <person name="Marin M."/>
        </authorList>
    </citation>
    <scope>NUCLEOTIDE SEQUENCE [LARGE SCALE GENOMIC DNA]</scope>
    <source>
        <strain evidence="2 3">Norway</strain>
    </source>
</reference>
<evidence type="ECO:0000256" key="1">
    <source>
        <dbReference type="SAM" id="MobiDB-lite"/>
    </source>
</evidence>
<dbReference type="EMBL" id="CP025012">
    <property type="protein sequence ID" value="AUW40588.1"/>
    <property type="molecule type" value="Genomic_DNA"/>
</dbReference>
<gene>
    <name evidence="2" type="ORF">CUJ84_Chr000166</name>
</gene>
<proteinExistence type="predicted"/>
<dbReference type="Proteomes" id="UP000238523">
    <property type="component" value="Chromosome"/>
</dbReference>
<feature type="region of interest" description="Disordered" evidence="1">
    <location>
        <begin position="14"/>
        <end position="41"/>
    </location>
</feature>